<keyword evidence="2 6" id="KW-0678">Repressor</keyword>
<organism evidence="9 10">
    <name type="scientific">Phtheirospermum japonicum</name>
    <dbReference type="NCBI Taxonomy" id="374723"/>
    <lineage>
        <taxon>Eukaryota</taxon>
        <taxon>Viridiplantae</taxon>
        <taxon>Streptophyta</taxon>
        <taxon>Embryophyta</taxon>
        <taxon>Tracheophyta</taxon>
        <taxon>Spermatophyta</taxon>
        <taxon>Magnoliopsida</taxon>
        <taxon>eudicotyledons</taxon>
        <taxon>Gunneridae</taxon>
        <taxon>Pentapetalae</taxon>
        <taxon>asterids</taxon>
        <taxon>lamiids</taxon>
        <taxon>Lamiales</taxon>
        <taxon>Orobanchaceae</taxon>
        <taxon>Orobanchaceae incertae sedis</taxon>
        <taxon>Phtheirospermum</taxon>
    </lineage>
</organism>
<evidence type="ECO:0000256" key="2">
    <source>
        <dbReference type="ARBA" id="ARBA00022491"/>
    </source>
</evidence>
<evidence type="ECO:0000256" key="7">
    <source>
        <dbReference type="SAM" id="MobiDB-lite"/>
    </source>
</evidence>
<keyword evidence="10" id="KW-1185">Reference proteome</keyword>
<evidence type="ECO:0000256" key="3">
    <source>
        <dbReference type="ARBA" id="ARBA00023015"/>
    </source>
</evidence>
<evidence type="ECO:0000259" key="8">
    <source>
        <dbReference type="PROSITE" id="PS51754"/>
    </source>
</evidence>
<dbReference type="GO" id="GO:0045892">
    <property type="term" value="P:negative regulation of DNA-templated transcription"/>
    <property type="evidence" value="ECO:0007669"/>
    <property type="project" value="UniProtKB-UniRule"/>
</dbReference>
<comment type="caution">
    <text evidence="9">The sequence shown here is derived from an EMBL/GenBank/DDBJ whole genome shotgun (WGS) entry which is preliminary data.</text>
</comment>
<dbReference type="Proteomes" id="UP000653305">
    <property type="component" value="Unassembled WGS sequence"/>
</dbReference>
<feature type="compositionally biased region" description="Low complexity" evidence="7">
    <location>
        <begin position="50"/>
        <end position="60"/>
    </location>
</feature>
<dbReference type="InterPro" id="IPR038933">
    <property type="entry name" value="Ovate"/>
</dbReference>
<dbReference type="PROSITE" id="PS51257">
    <property type="entry name" value="PROKAR_LIPOPROTEIN"/>
    <property type="match status" value="1"/>
</dbReference>
<keyword evidence="5 6" id="KW-0539">Nucleus</keyword>
<dbReference type="AlphaFoldDB" id="A0A830DI98"/>
<dbReference type="EMBL" id="BMAC01001117">
    <property type="protein sequence ID" value="GFQ05752.1"/>
    <property type="molecule type" value="Genomic_DNA"/>
</dbReference>
<keyword evidence="3 6" id="KW-0805">Transcription regulation</keyword>
<dbReference type="NCBIfam" id="TIGR01568">
    <property type="entry name" value="A_thal_3678"/>
    <property type="match status" value="1"/>
</dbReference>
<comment type="function">
    <text evidence="6">Transcriptional repressor that regulates multiple aspects of plant growth and development.</text>
</comment>
<accession>A0A830DI98</accession>
<dbReference type="GO" id="GO:0005634">
    <property type="term" value="C:nucleus"/>
    <property type="evidence" value="ECO:0007669"/>
    <property type="project" value="UniProtKB-SubCell"/>
</dbReference>
<keyword evidence="4 6" id="KW-0804">Transcription</keyword>
<dbReference type="PANTHER" id="PTHR33057">
    <property type="entry name" value="TRANSCRIPTION REPRESSOR OFP7-RELATED"/>
    <property type="match status" value="1"/>
</dbReference>
<comment type="subcellular location">
    <subcellularLocation>
        <location evidence="1 6">Nucleus</location>
    </subcellularLocation>
</comment>
<dbReference type="OrthoDB" id="1928390at2759"/>
<sequence>MSSNKIRKLKSIFTASGGCGCGPKSTDIIEPIQKPKPPFPDQKPTRHRSSSSAAASDDDYTSTTFSLNIDASPAARCCPEHTKCSKTVSAAACPKIHDSLAVVKDSDDPYQDFRQSMLQMIFEKEIYSRNDLQQLLDCFLQLNSPPHHATIIRAFMEIWNGGVGGGDAAAPVLPVGSCVNPVGAAGGGHVKTLNSQVG</sequence>
<feature type="domain" description="OVATE" evidence="8">
    <location>
        <begin position="102"/>
        <end position="161"/>
    </location>
</feature>
<evidence type="ECO:0000256" key="4">
    <source>
        <dbReference type="ARBA" id="ARBA00023163"/>
    </source>
</evidence>
<name>A0A830DI98_9LAMI</name>
<evidence type="ECO:0000313" key="10">
    <source>
        <dbReference type="Proteomes" id="UP000653305"/>
    </source>
</evidence>
<feature type="region of interest" description="Disordered" evidence="7">
    <location>
        <begin position="15"/>
        <end position="60"/>
    </location>
</feature>
<protein>
    <recommendedName>
        <fullName evidence="6">Transcription repressor</fullName>
    </recommendedName>
    <alternativeName>
        <fullName evidence="6">Ovate family protein</fullName>
    </alternativeName>
</protein>
<evidence type="ECO:0000256" key="1">
    <source>
        <dbReference type="ARBA" id="ARBA00004123"/>
    </source>
</evidence>
<proteinExistence type="predicted"/>
<reference evidence="9" key="1">
    <citation type="submission" date="2020-07" db="EMBL/GenBank/DDBJ databases">
        <title>Ethylene signaling mediates host invasion by parasitic plants.</title>
        <authorList>
            <person name="Yoshida S."/>
        </authorList>
    </citation>
    <scope>NUCLEOTIDE SEQUENCE</scope>
    <source>
        <strain evidence="9">Okayama</strain>
    </source>
</reference>
<gene>
    <name evidence="9" type="ORF">PHJA_002719300</name>
</gene>
<dbReference type="PANTHER" id="PTHR33057:SF138">
    <property type="entry name" value="TRANSCRIPTION REPRESSOR OFP10"/>
    <property type="match status" value="1"/>
</dbReference>
<dbReference type="PROSITE" id="PS51754">
    <property type="entry name" value="OVATE"/>
    <property type="match status" value="1"/>
</dbReference>
<evidence type="ECO:0000256" key="6">
    <source>
        <dbReference type="RuleBase" id="RU367028"/>
    </source>
</evidence>
<dbReference type="Pfam" id="PF04844">
    <property type="entry name" value="Ovate"/>
    <property type="match status" value="1"/>
</dbReference>
<evidence type="ECO:0000313" key="9">
    <source>
        <dbReference type="EMBL" id="GFQ05752.1"/>
    </source>
</evidence>
<dbReference type="InterPro" id="IPR006458">
    <property type="entry name" value="Ovate_C"/>
</dbReference>
<evidence type="ECO:0000256" key="5">
    <source>
        <dbReference type="ARBA" id="ARBA00023242"/>
    </source>
</evidence>